<protein>
    <submittedName>
        <fullName evidence="1">Uncharacterized protein</fullName>
    </submittedName>
</protein>
<gene>
    <name evidence="1" type="ORF">MNBD_GAMMA15-1448</name>
</gene>
<dbReference type="AlphaFoldDB" id="A0A3B0YGX7"/>
<sequence>MSKIKESDVQPGYDFSKGVRGKHYRAYQEGTNIVLLEPDIAKVFKDSASVDHALRMLMELAGSELKKNLTKRST</sequence>
<proteinExistence type="predicted"/>
<evidence type="ECO:0000313" key="1">
    <source>
        <dbReference type="EMBL" id="VAW80168.1"/>
    </source>
</evidence>
<organism evidence="1">
    <name type="scientific">hydrothermal vent metagenome</name>
    <dbReference type="NCBI Taxonomy" id="652676"/>
    <lineage>
        <taxon>unclassified sequences</taxon>
        <taxon>metagenomes</taxon>
        <taxon>ecological metagenomes</taxon>
    </lineage>
</organism>
<reference evidence="1" key="1">
    <citation type="submission" date="2018-06" db="EMBL/GenBank/DDBJ databases">
        <authorList>
            <person name="Zhirakovskaya E."/>
        </authorList>
    </citation>
    <scope>NUCLEOTIDE SEQUENCE</scope>
</reference>
<name>A0A3B0YGX7_9ZZZZ</name>
<dbReference type="EMBL" id="UOFN01000124">
    <property type="protein sequence ID" value="VAW80168.1"/>
    <property type="molecule type" value="Genomic_DNA"/>
</dbReference>
<accession>A0A3B0YGX7</accession>